<evidence type="ECO:0000313" key="2">
    <source>
        <dbReference type="Proteomes" id="UP000886818"/>
    </source>
</evidence>
<accession>A0ABX8R9Q1</accession>
<gene>
    <name evidence="1" type="ORF">KVH43_10430</name>
</gene>
<reference evidence="1" key="1">
    <citation type="submission" date="2021-07" db="EMBL/GenBank/DDBJ databases">
        <title>Complete genome sequence of Crassaminicella sp. 143-21, isolated from a deep-sea hydrothermal vent.</title>
        <authorList>
            <person name="Li X."/>
        </authorList>
    </citation>
    <scope>NUCLEOTIDE SEQUENCE</scope>
    <source>
        <strain evidence="1">143-21</strain>
    </source>
</reference>
<dbReference type="Pfam" id="PF01312">
    <property type="entry name" value="Bac_export_2"/>
    <property type="match status" value="1"/>
</dbReference>
<protein>
    <submittedName>
        <fullName evidence="1">EscU/YscU/HrcU family type III secretion system export apparatus switch protein</fullName>
    </submittedName>
</protein>
<dbReference type="EMBL" id="CP078093">
    <property type="protein sequence ID" value="QXM05774.1"/>
    <property type="molecule type" value="Genomic_DNA"/>
</dbReference>
<sequence>MKNKEIAVAIKYDQEKNAAPAVIAKGEGHIAKKIKEIATEMNIPTYKDEKLVKQLNNLAIGEEIPPELYQVVAEILAFIIRLDTKGET</sequence>
<name>A0ABX8R9Q1_9CLOT</name>
<organism evidence="1 2">
    <name type="scientific">Crassaminicella indica</name>
    <dbReference type="NCBI Taxonomy" id="2855394"/>
    <lineage>
        <taxon>Bacteria</taxon>
        <taxon>Bacillati</taxon>
        <taxon>Bacillota</taxon>
        <taxon>Clostridia</taxon>
        <taxon>Eubacteriales</taxon>
        <taxon>Clostridiaceae</taxon>
        <taxon>Crassaminicella</taxon>
    </lineage>
</organism>
<keyword evidence="2" id="KW-1185">Reference proteome</keyword>
<proteinExistence type="predicted"/>
<dbReference type="PANTHER" id="PTHR30531">
    <property type="entry name" value="FLAGELLAR BIOSYNTHETIC PROTEIN FLHB"/>
    <property type="match status" value="1"/>
</dbReference>
<dbReference type="InterPro" id="IPR006135">
    <property type="entry name" value="T3SS_substrate_exporter"/>
</dbReference>
<evidence type="ECO:0000313" key="1">
    <source>
        <dbReference type="EMBL" id="QXM05774.1"/>
    </source>
</evidence>
<dbReference type="RefSeq" id="WP_218282472.1">
    <property type="nucleotide sequence ID" value="NZ_CP078093.1"/>
</dbReference>
<dbReference type="Proteomes" id="UP000886818">
    <property type="component" value="Chromosome"/>
</dbReference>
<dbReference type="PANTHER" id="PTHR30531:SF12">
    <property type="entry name" value="FLAGELLAR BIOSYNTHETIC PROTEIN FLHB"/>
    <property type="match status" value="1"/>
</dbReference>